<evidence type="ECO:0000313" key="8">
    <source>
        <dbReference type="EMBL" id="RYO80478.1"/>
    </source>
</evidence>
<keyword evidence="3 6" id="KW-1133">Transmembrane helix</keyword>
<keyword evidence="2 6" id="KW-0812">Transmembrane</keyword>
<evidence type="ECO:0000256" key="4">
    <source>
        <dbReference type="ARBA" id="ARBA00023136"/>
    </source>
</evidence>
<proteinExistence type="inferred from homology"/>
<feature type="transmembrane region" description="Helical" evidence="6">
    <location>
        <begin position="72"/>
        <end position="96"/>
    </location>
</feature>
<feature type="domain" description="Rhodopsin" evidence="7">
    <location>
        <begin position="14"/>
        <end position="202"/>
    </location>
</feature>
<comment type="subcellular location">
    <subcellularLocation>
        <location evidence="1">Membrane</location>
        <topology evidence="1">Multi-pass membrane protein</topology>
    </subcellularLocation>
</comment>
<feature type="transmembrane region" description="Helical" evidence="6">
    <location>
        <begin position="160"/>
        <end position="178"/>
    </location>
</feature>
<evidence type="ECO:0000256" key="6">
    <source>
        <dbReference type="SAM" id="Phobius"/>
    </source>
</evidence>
<keyword evidence="9" id="KW-1185">Reference proteome</keyword>
<dbReference type="InterPro" id="IPR052337">
    <property type="entry name" value="SAT4-like"/>
</dbReference>
<dbReference type="InterPro" id="IPR049326">
    <property type="entry name" value="Rhodopsin_dom_fungi"/>
</dbReference>
<comment type="similarity">
    <text evidence="5">Belongs to the SAT4 family.</text>
</comment>
<name>A0ABY0GYS9_9PEZI</name>
<keyword evidence="4 6" id="KW-0472">Membrane</keyword>
<evidence type="ECO:0000259" key="7">
    <source>
        <dbReference type="Pfam" id="PF20684"/>
    </source>
</evidence>
<sequence>MGALVGINSVAIGLRILVRTRISKAFGYNDVILCVAFVGLCLTCAMAYGSLAFGYGRAHTKPEYDQTTATKFYVVCQITYLITLFVVKFSVAIVLYRLAECRNTIRRILQGSMIVLGIWGTVSVLIVALECLPLSVAWGVGDGNCVHPIVLANTGYSTSAIDIATGWLFALLPIALLWNVQLNTTTKVSVILLLGLGVLYYYAAEVSGRFIAVENIFS</sequence>
<feature type="transmembrane region" description="Helical" evidence="6">
    <location>
        <begin position="31"/>
        <end position="52"/>
    </location>
</feature>
<dbReference type="Pfam" id="PF20684">
    <property type="entry name" value="Fung_rhodopsin"/>
    <property type="match status" value="1"/>
</dbReference>
<evidence type="ECO:0000256" key="5">
    <source>
        <dbReference type="ARBA" id="ARBA00038359"/>
    </source>
</evidence>
<organism evidence="8 9">
    <name type="scientific">Monosporascus cannonballus</name>
    <dbReference type="NCBI Taxonomy" id="155416"/>
    <lineage>
        <taxon>Eukaryota</taxon>
        <taxon>Fungi</taxon>
        <taxon>Dikarya</taxon>
        <taxon>Ascomycota</taxon>
        <taxon>Pezizomycotina</taxon>
        <taxon>Sordariomycetes</taxon>
        <taxon>Xylariomycetidae</taxon>
        <taxon>Xylariales</taxon>
        <taxon>Xylariales incertae sedis</taxon>
        <taxon>Monosporascus</taxon>
    </lineage>
</organism>
<gene>
    <name evidence="8" type="ORF">DL762_007619</name>
</gene>
<protein>
    <recommendedName>
        <fullName evidence="7">Rhodopsin domain-containing protein</fullName>
    </recommendedName>
</protein>
<evidence type="ECO:0000256" key="1">
    <source>
        <dbReference type="ARBA" id="ARBA00004141"/>
    </source>
</evidence>
<reference evidence="8 9" key="1">
    <citation type="submission" date="2018-06" db="EMBL/GenBank/DDBJ databases">
        <title>Complete Genomes of Monosporascus.</title>
        <authorList>
            <person name="Robinson A.J."/>
            <person name="Natvig D.O."/>
        </authorList>
    </citation>
    <scope>NUCLEOTIDE SEQUENCE [LARGE SCALE GENOMIC DNA]</scope>
    <source>
        <strain evidence="8 9">CBS 609.92</strain>
    </source>
</reference>
<evidence type="ECO:0000256" key="3">
    <source>
        <dbReference type="ARBA" id="ARBA00022989"/>
    </source>
</evidence>
<feature type="transmembrane region" description="Helical" evidence="6">
    <location>
        <begin position="108"/>
        <end position="129"/>
    </location>
</feature>
<accession>A0ABY0GYS9</accession>
<dbReference type="PANTHER" id="PTHR33048:SF31">
    <property type="entry name" value="INTEGRAL MEMBRANE PROTEIN"/>
    <property type="match status" value="1"/>
</dbReference>
<evidence type="ECO:0000313" key="9">
    <source>
        <dbReference type="Proteomes" id="UP000294003"/>
    </source>
</evidence>
<dbReference type="PANTHER" id="PTHR33048">
    <property type="entry name" value="PTH11-LIKE INTEGRAL MEMBRANE PROTEIN (AFU_ORTHOLOGUE AFUA_5G11245)"/>
    <property type="match status" value="1"/>
</dbReference>
<dbReference type="EMBL" id="QJNS01000288">
    <property type="protein sequence ID" value="RYO80478.1"/>
    <property type="molecule type" value="Genomic_DNA"/>
</dbReference>
<comment type="caution">
    <text evidence="8">The sequence shown here is derived from an EMBL/GenBank/DDBJ whole genome shotgun (WGS) entry which is preliminary data.</text>
</comment>
<evidence type="ECO:0000256" key="2">
    <source>
        <dbReference type="ARBA" id="ARBA00022692"/>
    </source>
</evidence>
<feature type="transmembrane region" description="Helical" evidence="6">
    <location>
        <begin position="190"/>
        <end position="212"/>
    </location>
</feature>
<dbReference type="Proteomes" id="UP000294003">
    <property type="component" value="Unassembled WGS sequence"/>
</dbReference>